<dbReference type="EMBL" id="CAKOGL010000008">
    <property type="protein sequence ID" value="CAH2089793.1"/>
    <property type="molecule type" value="Genomic_DNA"/>
</dbReference>
<dbReference type="InterPro" id="IPR021109">
    <property type="entry name" value="Peptidase_aspartic_dom_sf"/>
</dbReference>
<accession>A0AAU9TVC7</accession>
<dbReference type="InterPro" id="IPR005312">
    <property type="entry name" value="DUF1759"/>
</dbReference>
<dbReference type="Pfam" id="PF03564">
    <property type="entry name" value="DUF1759"/>
    <property type="match status" value="1"/>
</dbReference>
<reference evidence="1" key="1">
    <citation type="submission" date="2022-03" db="EMBL/GenBank/DDBJ databases">
        <authorList>
            <person name="Tunstrom K."/>
        </authorList>
    </citation>
    <scope>NUCLEOTIDE SEQUENCE</scope>
</reference>
<evidence type="ECO:0008006" key="3">
    <source>
        <dbReference type="Google" id="ProtNLM"/>
    </source>
</evidence>
<comment type="caution">
    <text evidence="1">The sequence shown here is derived from an EMBL/GenBank/DDBJ whole genome shotgun (WGS) entry which is preliminary data.</text>
</comment>
<dbReference type="Gene3D" id="2.40.70.10">
    <property type="entry name" value="Acid Proteases"/>
    <property type="match status" value="1"/>
</dbReference>
<evidence type="ECO:0000313" key="2">
    <source>
        <dbReference type="Proteomes" id="UP001153954"/>
    </source>
</evidence>
<dbReference type="PANTHER" id="PTHR47331:SF5">
    <property type="entry name" value="RIBONUCLEASE H"/>
    <property type="match status" value="1"/>
</dbReference>
<dbReference type="AlphaFoldDB" id="A0AAU9TVC7"/>
<name>A0AAU9TVC7_EUPED</name>
<dbReference type="Proteomes" id="UP001153954">
    <property type="component" value="Unassembled WGS sequence"/>
</dbReference>
<protein>
    <recommendedName>
        <fullName evidence="3">Peptidase aspartic putative domain-containing protein</fullName>
    </recommendedName>
</protein>
<organism evidence="1 2">
    <name type="scientific">Euphydryas editha</name>
    <name type="common">Edith's checkerspot</name>
    <dbReference type="NCBI Taxonomy" id="104508"/>
    <lineage>
        <taxon>Eukaryota</taxon>
        <taxon>Metazoa</taxon>
        <taxon>Ecdysozoa</taxon>
        <taxon>Arthropoda</taxon>
        <taxon>Hexapoda</taxon>
        <taxon>Insecta</taxon>
        <taxon>Pterygota</taxon>
        <taxon>Neoptera</taxon>
        <taxon>Endopterygota</taxon>
        <taxon>Lepidoptera</taxon>
        <taxon>Glossata</taxon>
        <taxon>Ditrysia</taxon>
        <taxon>Papilionoidea</taxon>
        <taxon>Nymphalidae</taxon>
        <taxon>Nymphalinae</taxon>
        <taxon>Euphydryas</taxon>
    </lineage>
</organism>
<sequence>MEDICKLQYDIYNNISKAQINFKKSSKTRLTEAFVESRLENLEKQWTAFDSNHSKIVTLVISERKIQEYFKEDLYERTEELYLDYKAELKGILKKLRVIDGKAENSSVVREPSVKLPKISIPTFSGTYSEWTSFRDLFTSLIHNNRSLDDVQKLHYLKGHLTGEAEQLLRHVAITAQNYQLCWTQLEKRYNNKRYLANCILKRFMSQKNLLVESSSALKELLDTSNECLNALNNLGIDTQSWDIIVIYILSLKLDNESRKLWEAKICDLSDELPNFKNFKEFLEQRFRSLEFISTKPKQPNIVNIRNNNVKTLHVKNVQCPFCSDYHYLGNCKKFAKEDVDSRRSFVQSNNLCFNCLGANHSVYFCRQPTKCQICKRKHHSMLHPKGVLKPVEDTKKCNQALIQDSESEIVTSSSTEAKSSDIVSCFSNVSSQVLLATALVKTESRNGYNVNLRALLDQGSQASFITEAAVQLLGLKKITSHNRVLGLGSDQQESVVTKAVVLLKVHSLHDPNFTIEVKAHVLNKLTSCIPETKIVFQSWKPFIGIQLADPKFNIPNKIDLLLGAEVYSKVIVEGIVRGPPGYPVAQNTRLGWILSGQVSSGVMKRPQKEFNQIISMHVHAQLSENDLLKKFWELESDESLTIAKRYLTEEEQKCEEIFVKTTKRDESGRYIVNLPFRSADPTCKYNNSKDIALRRYTTLERRLDKDHKLKQQYNEVLQEYLDLGHMEEVPKEKQDLKGAVYLPHHAVVRDQKDTTKRPVSKLCILPITD</sequence>
<gene>
    <name evidence="1" type="ORF">EEDITHA_LOCUS5812</name>
</gene>
<evidence type="ECO:0000313" key="1">
    <source>
        <dbReference type="EMBL" id="CAH2089793.1"/>
    </source>
</evidence>
<keyword evidence="2" id="KW-1185">Reference proteome</keyword>
<dbReference type="PANTHER" id="PTHR47331">
    <property type="entry name" value="PHD-TYPE DOMAIN-CONTAINING PROTEIN"/>
    <property type="match status" value="1"/>
</dbReference>
<proteinExistence type="predicted"/>